<name>A0A422Q5Y9_9TRYP</name>
<evidence type="ECO:0000256" key="1">
    <source>
        <dbReference type="SAM" id="MobiDB-lite"/>
    </source>
</evidence>
<dbReference type="Proteomes" id="UP000284403">
    <property type="component" value="Unassembled WGS sequence"/>
</dbReference>
<feature type="compositionally biased region" description="Basic and acidic residues" evidence="1">
    <location>
        <begin position="269"/>
        <end position="285"/>
    </location>
</feature>
<protein>
    <submittedName>
        <fullName evidence="2">Uncharacterized protein</fullName>
    </submittedName>
</protein>
<feature type="region of interest" description="Disordered" evidence="1">
    <location>
        <begin position="1"/>
        <end position="285"/>
    </location>
</feature>
<feature type="compositionally biased region" description="Basic and acidic residues" evidence="1">
    <location>
        <begin position="10"/>
        <end position="19"/>
    </location>
</feature>
<keyword evidence="3" id="KW-1185">Reference proteome</keyword>
<accession>A0A422Q5Y9</accession>
<proteinExistence type="predicted"/>
<feature type="compositionally biased region" description="Polar residues" evidence="1">
    <location>
        <begin position="62"/>
        <end position="71"/>
    </location>
</feature>
<reference evidence="2 3" key="1">
    <citation type="journal article" date="2018" name="BMC Genomics">
        <title>Genomic comparison of Trypanosoma conorhini and Trypanosoma rangeli to Trypanosoma cruzi strains of high and low virulence.</title>
        <authorList>
            <person name="Bradwell K.R."/>
            <person name="Koparde V.N."/>
            <person name="Matveyev A.V."/>
            <person name="Serrano M.G."/>
            <person name="Alves J.M."/>
            <person name="Parikh H."/>
            <person name="Huang B."/>
            <person name="Lee V."/>
            <person name="Espinosa-Alvarez O."/>
            <person name="Ortiz P.A."/>
            <person name="Costa-Martins A.G."/>
            <person name="Teixeira M.M."/>
            <person name="Buck G.A."/>
        </authorList>
    </citation>
    <scope>NUCLEOTIDE SEQUENCE [LARGE SCALE GENOMIC DNA]</scope>
    <source>
        <strain evidence="2 3">025E</strain>
    </source>
</reference>
<gene>
    <name evidence="2" type="ORF">Tco025E_02275</name>
</gene>
<dbReference type="AlphaFoldDB" id="A0A422Q5Y9"/>
<evidence type="ECO:0000313" key="2">
    <source>
        <dbReference type="EMBL" id="RNF25371.1"/>
    </source>
</evidence>
<organism evidence="2 3">
    <name type="scientific">Trypanosoma conorhini</name>
    <dbReference type="NCBI Taxonomy" id="83891"/>
    <lineage>
        <taxon>Eukaryota</taxon>
        <taxon>Discoba</taxon>
        <taxon>Euglenozoa</taxon>
        <taxon>Kinetoplastea</taxon>
        <taxon>Metakinetoplastina</taxon>
        <taxon>Trypanosomatida</taxon>
        <taxon>Trypanosomatidae</taxon>
        <taxon>Trypanosoma</taxon>
    </lineage>
</organism>
<feature type="compositionally biased region" description="Basic residues" evidence="1">
    <location>
        <begin position="42"/>
        <end position="53"/>
    </location>
</feature>
<evidence type="ECO:0000313" key="3">
    <source>
        <dbReference type="Proteomes" id="UP000284403"/>
    </source>
</evidence>
<dbReference type="OrthoDB" id="247546at2759"/>
<feature type="compositionally biased region" description="Low complexity" evidence="1">
    <location>
        <begin position="220"/>
        <end position="237"/>
    </location>
</feature>
<dbReference type="GeneID" id="40315886"/>
<comment type="caution">
    <text evidence="2">The sequence shown here is derived from an EMBL/GenBank/DDBJ whole genome shotgun (WGS) entry which is preliminary data.</text>
</comment>
<dbReference type="RefSeq" id="XP_029230732.1">
    <property type="nucleotide sequence ID" value="XM_029369204.1"/>
</dbReference>
<sequence>MGCSASKGPKTREDTRGLHGDGSSRGSIDPPKSSHSPEAPSKKKAKAKKRGKKAAVEGPGTETPTATSGTPSWVRPLHAVEISRPKRRHAGPSPPPVLQAVEVRETRVIRPPPPTRALASGAGHHTVSTGSKTSLSSSPFATSSSSELGRRLLRSPVESPRNPATVDERPLPIRTSSSRHSSPPHSDRMERRKPPVALNGVSPARNLRDEGARHPRSVHTSSSSPTTTPTQSTTPTSLVEECCSPYMPREVELVRSATLPPMVPSSRSPKAEKPAEPRVEPPWEKNSRGWDVLEQIRLLLHARNAHVA</sequence>
<feature type="compositionally biased region" description="Low complexity" evidence="1">
    <location>
        <begin position="126"/>
        <end position="147"/>
    </location>
</feature>
<dbReference type="EMBL" id="MKKU01000086">
    <property type="protein sequence ID" value="RNF25371.1"/>
    <property type="molecule type" value="Genomic_DNA"/>
</dbReference>
<feature type="compositionally biased region" description="Low complexity" evidence="1">
    <location>
        <begin position="30"/>
        <end position="39"/>
    </location>
</feature>